<evidence type="ECO:0000313" key="7">
    <source>
        <dbReference type="Proteomes" id="UP000509222"/>
    </source>
</evidence>
<dbReference type="GO" id="GO:0003700">
    <property type="term" value="F:DNA-binding transcription factor activity"/>
    <property type="evidence" value="ECO:0007669"/>
    <property type="project" value="InterPro"/>
</dbReference>
<dbReference type="RefSeq" id="WP_176294532.1">
    <property type="nucleotide sequence ID" value="NZ_CP051177.1"/>
</dbReference>
<dbReference type="InterPro" id="IPR000281">
    <property type="entry name" value="HTH_RpiR"/>
</dbReference>
<dbReference type="InterPro" id="IPR047640">
    <property type="entry name" value="RpiR-like"/>
</dbReference>
<protein>
    <submittedName>
        <fullName evidence="6">MurR/RpiR family transcriptional regulator</fullName>
    </submittedName>
</protein>
<dbReference type="EMBL" id="CP051177">
    <property type="protein sequence ID" value="QKX50941.1"/>
    <property type="molecule type" value="Genomic_DNA"/>
</dbReference>
<evidence type="ECO:0000256" key="1">
    <source>
        <dbReference type="ARBA" id="ARBA00023015"/>
    </source>
</evidence>
<dbReference type="GO" id="GO:0097367">
    <property type="term" value="F:carbohydrate derivative binding"/>
    <property type="evidence" value="ECO:0007669"/>
    <property type="project" value="InterPro"/>
</dbReference>
<dbReference type="Gene3D" id="3.40.50.10490">
    <property type="entry name" value="Glucose-6-phosphate isomerase like protein, domain 1"/>
    <property type="match status" value="1"/>
</dbReference>
<dbReference type="PANTHER" id="PTHR30514:SF1">
    <property type="entry name" value="HTH-TYPE TRANSCRIPTIONAL REGULATOR HEXR-RELATED"/>
    <property type="match status" value="1"/>
</dbReference>
<dbReference type="InterPro" id="IPR035472">
    <property type="entry name" value="RpiR-like_SIS"/>
</dbReference>
<feature type="domain" description="HTH rpiR-type" evidence="4">
    <location>
        <begin position="2"/>
        <end position="78"/>
    </location>
</feature>
<feature type="domain" description="SIS" evidence="5">
    <location>
        <begin position="124"/>
        <end position="264"/>
    </location>
</feature>
<evidence type="ECO:0000256" key="2">
    <source>
        <dbReference type="ARBA" id="ARBA00023125"/>
    </source>
</evidence>
<dbReference type="AlphaFoldDB" id="A0A7H8QBQ0"/>
<accession>A0A7H8QBQ0</accession>
<dbReference type="SUPFAM" id="SSF46689">
    <property type="entry name" value="Homeodomain-like"/>
    <property type="match status" value="1"/>
</dbReference>
<evidence type="ECO:0000313" key="6">
    <source>
        <dbReference type="EMBL" id="QKX50941.1"/>
    </source>
</evidence>
<dbReference type="PANTHER" id="PTHR30514">
    <property type="entry name" value="GLUCOKINASE"/>
    <property type="match status" value="1"/>
</dbReference>
<evidence type="ECO:0000259" key="5">
    <source>
        <dbReference type="PROSITE" id="PS51464"/>
    </source>
</evidence>
<dbReference type="InterPro" id="IPR036388">
    <property type="entry name" value="WH-like_DNA-bd_sf"/>
</dbReference>
<reference evidence="7" key="1">
    <citation type="submission" date="2020-06" db="EMBL/GenBank/DDBJ databases">
        <title>Isolation of Planomicrobium glaciei.</title>
        <authorList>
            <person name="Malisova L."/>
            <person name="Safrankova R."/>
            <person name="Jakubu V."/>
            <person name="Spanelova P."/>
        </authorList>
    </citation>
    <scope>NUCLEOTIDE SEQUENCE [LARGE SCALE GENOMIC DNA]</scope>
    <source>
        <strain evidence="7">NRL-ATB46093</strain>
    </source>
</reference>
<dbReference type="Gene3D" id="1.10.10.10">
    <property type="entry name" value="Winged helix-like DNA-binding domain superfamily/Winged helix DNA-binding domain"/>
    <property type="match status" value="1"/>
</dbReference>
<dbReference type="GO" id="GO:1901135">
    <property type="term" value="P:carbohydrate derivative metabolic process"/>
    <property type="evidence" value="ECO:0007669"/>
    <property type="project" value="InterPro"/>
</dbReference>
<keyword evidence="7" id="KW-1185">Reference proteome</keyword>
<dbReference type="InterPro" id="IPR001347">
    <property type="entry name" value="SIS_dom"/>
</dbReference>
<keyword evidence="1" id="KW-0805">Transcription regulation</keyword>
<proteinExistence type="predicted"/>
<sequence>MKSLLTKIELDLEQLSAAERRIGEYIIQQPDAIPHMTTKELSEKAGVSEATIIRFCKSIGMGSFKSFKLALMKDLTLTDTNLTDFSVLQQKDSPYDLFHKVIHVNKSAIESCADSMDRKELVQAVDAMKGANKIVFFGVGGSSTAAVDAQYKFMRLGYQSITSLDFHYMLSLIPHLTENDVFVAISMSGRTKDVLELSRFAKKRGAKVIAITNLNKSPLYKEADIRLCTPNVEQDFRSGSIASRMTQLTVIDTLYMSVFHHLGEKVLQQYYDARSEMESLRR</sequence>
<dbReference type="PROSITE" id="PS51071">
    <property type="entry name" value="HTH_RPIR"/>
    <property type="match status" value="1"/>
</dbReference>
<dbReference type="InterPro" id="IPR009057">
    <property type="entry name" value="Homeodomain-like_sf"/>
</dbReference>
<dbReference type="CDD" id="cd05013">
    <property type="entry name" value="SIS_RpiR"/>
    <property type="match status" value="1"/>
</dbReference>
<dbReference type="Proteomes" id="UP000509222">
    <property type="component" value="Chromosome"/>
</dbReference>
<keyword evidence="2" id="KW-0238">DNA-binding</keyword>
<dbReference type="PROSITE" id="PS51464">
    <property type="entry name" value="SIS"/>
    <property type="match status" value="1"/>
</dbReference>
<dbReference type="Pfam" id="PF01380">
    <property type="entry name" value="SIS"/>
    <property type="match status" value="1"/>
</dbReference>
<gene>
    <name evidence="6" type="ORF">HF394_10300</name>
</gene>
<dbReference type="SUPFAM" id="SSF53697">
    <property type="entry name" value="SIS domain"/>
    <property type="match status" value="1"/>
</dbReference>
<name>A0A7H8QBQ0_9BACL</name>
<organism evidence="6 7">
    <name type="scientific">Planococcus glaciei</name>
    <dbReference type="NCBI Taxonomy" id="459472"/>
    <lineage>
        <taxon>Bacteria</taxon>
        <taxon>Bacillati</taxon>
        <taxon>Bacillota</taxon>
        <taxon>Bacilli</taxon>
        <taxon>Bacillales</taxon>
        <taxon>Caryophanaceae</taxon>
        <taxon>Planococcus</taxon>
    </lineage>
</organism>
<keyword evidence="3" id="KW-0804">Transcription</keyword>
<evidence type="ECO:0000259" key="4">
    <source>
        <dbReference type="PROSITE" id="PS51071"/>
    </source>
</evidence>
<dbReference type="InterPro" id="IPR046348">
    <property type="entry name" value="SIS_dom_sf"/>
</dbReference>
<evidence type="ECO:0000256" key="3">
    <source>
        <dbReference type="ARBA" id="ARBA00023163"/>
    </source>
</evidence>
<dbReference type="GO" id="GO:0003677">
    <property type="term" value="F:DNA binding"/>
    <property type="evidence" value="ECO:0007669"/>
    <property type="project" value="UniProtKB-KW"/>
</dbReference>
<dbReference type="Pfam" id="PF01418">
    <property type="entry name" value="HTH_6"/>
    <property type="match status" value="1"/>
</dbReference>